<protein>
    <recommendedName>
        <fullName evidence="2">histone deacetylase</fullName>
        <ecNumber evidence="2">3.5.1.98</ecNumber>
    </recommendedName>
</protein>
<reference evidence="11 12" key="1">
    <citation type="submission" date="2019-03" db="EMBL/GenBank/DDBJ databases">
        <title>Sequencing 25 genomes of Wallemia mellicola.</title>
        <authorList>
            <person name="Gostincar C."/>
        </authorList>
    </citation>
    <scope>NUCLEOTIDE SEQUENCE [LARGE SCALE GENOMIC DNA]</scope>
    <source>
        <strain evidence="11 12">EXF-1262</strain>
    </source>
</reference>
<keyword evidence="6" id="KW-0804">Transcription</keyword>
<dbReference type="GO" id="GO:0070210">
    <property type="term" value="C:Rpd3L-Expanded complex"/>
    <property type="evidence" value="ECO:0007669"/>
    <property type="project" value="TreeGrafter"/>
</dbReference>
<feature type="compositionally biased region" description="Acidic residues" evidence="9">
    <location>
        <begin position="468"/>
        <end position="477"/>
    </location>
</feature>
<gene>
    <name evidence="11" type="ORF">E3Q17_00703</name>
</gene>
<dbReference type="Gene3D" id="3.40.800.20">
    <property type="entry name" value="Histone deacetylase domain"/>
    <property type="match status" value="1"/>
</dbReference>
<dbReference type="EC" id="3.5.1.98" evidence="2"/>
<dbReference type="InterPro" id="IPR037138">
    <property type="entry name" value="His_deacetylse_dom_sf"/>
</dbReference>
<dbReference type="SUPFAM" id="SSF52768">
    <property type="entry name" value="Arginase/deacetylase"/>
    <property type="match status" value="1"/>
</dbReference>
<dbReference type="InterPro" id="IPR000286">
    <property type="entry name" value="HDACs"/>
</dbReference>
<accession>A0A4T0P1S0</accession>
<comment type="subcellular location">
    <subcellularLocation>
        <location evidence="1">Nucleus</location>
    </subcellularLocation>
</comment>
<dbReference type="InterPro" id="IPR003084">
    <property type="entry name" value="HDAC_I/II"/>
</dbReference>
<dbReference type="PRINTS" id="PR01270">
    <property type="entry name" value="HDASUPER"/>
</dbReference>
<sequence length="588" mass="65673">MSSFGKENNSEIDVNGRNMRSHYKPRVSYYYSKGVGDYHYGEKHPMKPHRLALTNSLVLGYGMHKYMEIYEPQRATREEICEFHDEDYIDFLSRLSSPPTPTMINLMKQFNMTDDCPAFPNLYDFCQQYAGASLLGARHITSQRSDIAINWTGGLHHAHKAEASGFCYVNDIVLAILELLRFHPRVLYIDIDIHHGDGVQEAFYNSNRVMTVSFHKYTGDFFPGTGALSETGQGAGKHFSLNVPLQDGIDDYSYVALFKNVMSSTIESYRPSAILLQCGADSLGCDRLGAFNLSIKAHGECVQYIKSWGIPLMVVGGGGYTIRNVSRCWAYETSVLLNMGVNDTLPQTSYDEYFAPDYVLHPPIVTKVENQNSKASLERLVINCREHLRYLNGAPSVQMQEIPPDIAKSMDTAELSLDERNELNYGQTNGSEVRHPDSHTSNNEYYDDEVDQDALNVEQVELSRLAEEVEEDNEIGENSEAMEGVERVEATQPITQTDDADIPQGYETDSVPQTSENVSQAPEEGAIPQPMQAEFVPQPIEPPPAPQVVGTTPASVDNEVPQTVQVKTEVMWPENTSTAVKSEPDSTS</sequence>
<dbReference type="InterPro" id="IPR023696">
    <property type="entry name" value="Ureohydrolase_dom_sf"/>
</dbReference>
<comment type="caution">
    <text evidence="11">The sequence shown here is derived from an EMBL/GenBank/DDBJ whole genome shotgun (WGS) entry which is preliminary data.</text>
</comment>
<dbReference type="PANTHER" id="PTHR10625">
    <property type="entry name" value="HISTONE DEACETYLASE HDAC1-RELATED"/>
    <property type="match status" value="1"/>
</dbReference>
<organism evidence="11 12">
    <name type="scientific">Wallemia mellicola</name>
    <dbReference type="NCBI Taxonomy" id="1708541"/>
    <lineage>
        <taxon>Eukaryota</taxon>
        <taxon>Fungi</taxon>
        <taxon>Dikarya</taxon>
        <taxon>Basidiomycota</taxon>
        <taxon>Wallemiomycotina</taxon>
        <taxon>Wallemiomycetes</taxon>
        <taxon>Wallemiales</taxon>
        <taxon>Wallemiaceae</taxon>
        <taxon>Wallemia</taxon>
    </lineage>
</organism>
<dbReference type="Proteomes" id="UP000307169">
    <property type="component" value="Unassembled WGS sequence"/>
</dbReference>
<proteinExistence type="inferred from homology"/>
<evidence type="ECO:0000256" key="1">
    <source>
        <dbReference type="ARBA" id="ARBA00004123"/>
    </source>
</evidence>
<feature type="region of interest" description="Disordered" evidence="9">
    <location>
        <begin position="535"/>
        <end position="559"/>
    </location>
</feature>
<evidence type="ECO:0000256" key="4">
    <source>
        <dbReference type="ARBA" id="ARBA00022853"/>
    </source>
</evidence>
<keyword evidence="7" id="KW-0539">Nucleus</keyword>
<evidence type="ECO:0000256" key="5">
    <source>
        <dbReference type="ARBA" id="ARBA00023015"/>
    </source>
</evidence>
<evidence type="ECO:0000256" key="9">
    <source>
        <dbReference type="SAM" id="MobiDB-lite"/>
    </source>
</evidence>
<keyword evidence="5" id="KW-0805">Transcription regulation</keyword>
<keyword evidence="4" id="KW-0156">Chromatin regulator</keyword>
<dbReference type="AlphaFoldDB" id="A0A4T0P1S0"/>
<dbReference type="GO" id="GO:0040029">
    <property type="term" value="P:epigenetic regulation of gene expression"/>
    <property type="evidence" value="ECO:0007669"/>
    <property type="project" value="TreeGrafter"/>
</dbReference>
<comment type="similarity">
    <text evidence="8">Belongs to the histone deacetylase family. HD Type 1 subfamily.</text>
</comment>
<feature type="region of interest" description="Disordered" evidence="9">
    <location>
        <begin position="466"/>
        <end position="503"/>
    </location>
</feature>
<dbReference type="GO" id="GO:0141221">
    <property type="term" value="F:histone deacetylase activity, hydrolytic mechanism"/>
    <property type="evidence" value="ECO:0007669"/>
    <property type="project" value="UniProtKB-EC"/>
</dbReference>
<evidence type="ECO:0000256" key="8">
    <source>
        <dbReference type="ARBA" id="ARBA00061569"/>
    </source>
</evidence>
<evidence type="ECO:0000256" key="7">
    <source>
        <dbReference type="ARBA" id="ARBA00023242"/>
    </source>
</evidence>
<evidence type="ECO:0000313" key="11">
    <source>
        <dbReference type="EMBL" id="TIC03925.1"/>
    </source>
</evidence>
<dbReference type="FunFam" id="3.40.800.20:FF:000007">
    <property type="entry name" value="Histone deacetylase"/>
    <property type="match status" value="1"/>
</dbReference>
<evidence type="ECO:0000259" key="10">
    <source>
        <dbReference type="Pfam" id="PF00850"/>
    </source>
</evidence>
<dbReference type="EMBL" id="SPRH01000005">
    <property type="protein sequence ID" value="TIC03925.1"/>
    <property type="molecule type" value="Genomic_DNA"/>
</dbReference>
<feature type="compositionally biased region" description="Polar residues" evidence="9">
    <location>
        <begin position="549"/>
        <end position="559"/>
    </location>
</feature>
<keyword evidence="3" id="KW-0378">Hydrolase</keyword>
<dbReference type="Pfam" id="PF00850">
    <property type="entry name" value="Hist_deacetyl"/>
    <property type="match status" value="1"/>
</dbReference>
<feature type="domain" description="Histone deacetylase" evidence="10">
    <location>
        <begin position="44"/>
        <end position="335"/>
    </location>
</feature>
<evidence type="ECO:0000256" key="2">
    <source>
        <dbReference type="ARBA" id="ARBA00012111"/>
    </source>
</evidence>
<dbReference type="PANTHER" id="PTHR10625:SF36">
    <property type="entry name" value="HISTONE DEACETYLASE 3"/>
    <property type="match status" value="1"/>
</dbReference>
<name>A0A4T0P1S0_9BASI</name>
<evidence type="ECO:0000256" key="3">
    <source>
        <dbReference type="ARBA" id="ARBA00022801"/>
    </source>
</evidence>
<evidence type="ECO:0000313" key="12">
    <source>
        <dbReference type="Proteomes" id="UP000307169"/>
    </source>
</evidence>
<dbReference type="PRINTS" id="PR01271">
    <property type="entry name" value="HISDACETLASE"/>
</dbReference>
<feature type="region of interest" description="Disordered" evidence="9">
    <location>
        <begin position="425"/>
        <end position="444"/>
    </location>
</feature>
<evidence type="ECO:0000256" key="6">
    <source>
        <dbReference type="ARBA" id="ARBA00023163"/>
    </source>
</evidence>
<dbReference type="GO" id="GO:0034967">
    <property type="term" value="C:Set3 complex"/>
    <property type="evidence" value="ECO:0007669"/>
    <property type="project" value="UniProtKB-ARBA"/>
</dbReference>
<dbReference type="InterPro" id="IPR023801">
    <property type="entry name" value="His_deacetylse_dom"/>
</dbReference>